<dbReference type="PROSITE" id="PS51273">
    <property type="entry name" value="GATASE_TYPE_1"/>
    <property type="match status" value="1"/>
</dbReference>
<reference evidence="2 3" key="1">
    <citation type="submission" date="2018-09" db="EMBL/GenBank/DDBJ databases">
        <title>Genomic Encyclopedia of Type Strains, Phase III (KMG-III): the genomes of soil and plant-associated and newly described type strains.</title>
        <authorList>
            <person name="Whitman W."/>
        </authorList>
    </citation>
    <scope>NUCLEOTIDE SEQUENCE [LARGE SCALE GENOMIC DNA]</scope>
    <source>
        <strain evidence="2 3">CECT 7938</strain>
    </source>
</reference>
<dbReference type="Pfam" id="PF00117">
    <property type="entry name" value="GATase"/>
    <property type="match status" value="1"/>
</dbReference>
<dbReference type="InterPro" id="IPR044992">
    <property type="entry name" value="ChyE-like"/>
</dbReference>
<organism evidence="2 3">
    <name type="scientific">Sphingobacterium detergens</name>
    <dbReference type="NCBI Taxonomy" id="1145106"/>
    <lineage>
        <taxon>Bacteria</taxon>
        <taxon>Pseudomonadati</taxon>
        <taxon>Bacteroidota</taxon>
        <taxon>Sphingobacteriia</taxon>
        <taxon>Sphingobacteriales</taxon>
        <taxon>Sphingobacteriaceae</taxon>
        <taxon>Sphingobacterium</taxon>
    </lineage>
</organism>
<dbReference type="SUPFAM" id="SSF52317">
    <property type="entry name" value="Class I glutamine amidotransferase-like"/>
    <property type="match status" value="1"/>
</dbReference>
<dbReference type="GO" id="GO:0005829">
    <property type="term" value="C:cytosol"/>
    <property type="evidence" value="ECO:0007669"/>
    <property type="project" value="TreeGrafter"/>
</dbReference>
<dbReference type="AlphaFoldDB" id="A0A420BL11"/>
<evidence type="ECO:0000313" key="3">
    <source>
        <dbReference type="Proteomes" id="UP000286246"/>
    </source>
</evidence>
<evidence type="ECO:0000313" key="2">
    <source>
        <dbReference type="EMBL" id="RKE57433.1"/>
    </source>
</evidence>
<sequence>MNVHFIQHEDFEAPGAYLQWALARHHKTSFSKVYQYEALPQDGTMIDLLVIMGGPQSPDSSQQEYPYYDAQAEIALIRQCIHAGKAVVGVCLGSQLIGEALGATYEPSPEKEIGVFEIQLTQDGLADPKVRHFDEFLPVGHWHNDMPGLSPASQVLAVSAGCPRQIVRYTDLVYGFQCHMELNAEVVELLIQAEKDLLHKSKLHKFVQTPDQIRGYDYTEMNNKLFQFLDQLEIAYQHTKNNF</sequence>
<accession>A0A420BL11</accession>
<evidence type="ECO:0000259" key="1">
    <source>
        <dbReference type="Pfam" id="PF00117"/>
    </source>
</evidence>
<dbReference type="InterPro" id="IPR017926">
    <property type="entry name" value="GATASE"/>
</dbReference>
<keyword evidence="3" id="KW-1185">Reference proteome</keyword>
<dbReference type="NCBIfam" id="NF006098">
    <property type="entry name" value="PRK08250.1"/>
    <property type="match status" value="1"/>
</dbReference>
<dbReference type="CDD" id="cd01741">
    <property type="entry name" value="GATase1_1"/>
    <property type="match status" value="1"/>
</dbReference>
<comment type="caution">
    <text evidence="2">The sequence shown here is derived from an EMBL/GenBank/DDBJ whole genome shotgun (WGS) entry which is preliminary data.</text>
</comment>
<dbReference type="FunFam" id="3.40.50.880:FF:000033">
    <property type="entry name" value="Glutamine amidotransferase class-I"/>
    <property type="match status" value="1"/>
</dbReference>
<gene>
    <name evidence="2" type="ORF">DFQ12_2321</name>
</gene>
<dbReference type="EMBL" id="RAPY01000001">
    <property type="protein sequence ID" value="RKE57433.1"/>
    <property type="molecule type" value="Genomic_DNA"/>
</dbReference>
<dbReference type="Gene3D" id="3.40.50.880">
    <property type="match status" value="1"/>
</dbReference>
<protein>
    <submittedName>
        <fullName evidence="2">GMP synthase (Glutamine-hydrolysing)</fullName>
    </submittedName>
</protein>
<proteinExistence type="predicted"/>
<dbReference type="PANTHER" id="PTHR42695">
    <property type="entry name" value="GLUTAMINE AMIDOTRANSFERASE YLR126C-RELATED"/>
    <property type="match status" value="1"/>
</dbReference>
<dbReference type="OrthoDB" id="9807137at2"/>
<name>A0A420BL11_SPHD1</name>
<dbReference type="RefSeq" id="WP_120258996.1">
    <property type="nucleotide sequence ID" value="NZ_RAPY01000001.1"/>
</dbReference>
<dbReference type="Proteomes" id="UP000286246">
    <property type="component" value="Unassembled WGS sequence"/>
</dbReference>
<feature type="domain" description="Glutamine amidotransferase" evidence="1">
    <location>
        <begin position="43"/>
        <end position="183"/>
    </location>
</feature>
<dbReference type="PANTHER" id="PTHR42695:SF5">
    <property type="entry name" value="GLUTAMINE AMIDOTRANSFERASE YLR126C-RELATED"/>
    <property type="match status" value="1"/>
</dbReference>
<dbReference type="InterPro" id="IPR029062">
    <property type="entry name" value="Class_I_gatase-like"/>
</dbReference>